<comment type="caution">
    <text evidence="1">The sequence shown here is derived from an EMBL/GenBank/DDBJ whole genome shotgun (WGS) entry which is preliminary data.</text>
</comment>
<gene>
    <name evidence="1" type="ORF">ACOLOM_LOCUS5725</name>
</gene>
<organism evidence="1 2">
    <name type="scientific">Acaulospora colombiana</name>
    <dbReference type="NCBI Taxonomy" id="27376"/>
    <lineage>
        <taxon>Eukaryota</taxon>
        <taxon>Fungi</taxon>
        <taxon>Fungi incertae sedis</taxon>
        <taxon>Mucoromycota</taxon>
        <taxon>Glomeromycotina</taxon>
        <taxon>Glomeromycetes</taxon>
        <taxon>Diversisporales</taxon>
        <taxon>Acaulosporaceae</taxon>
        <taxon>Acaulospora</taxon>
    </lineage>
</organism>
<evidence type="ECO:0000313" key="1">
    <source>
        <dbReference type="EMBL" id="CAG8574379.1"/>
    </source>
</evidence>
<accession>A0ACA9M8L1</accession>
<sequence length="149" mass="17175">MPPNLKCAQDRINIGLGKCKLICEQKDLEEKNLQEAGGFHVVADFLVEKQRQGQWLGWGKARWKWWSPSVVPHLHPFGLSKILQNLWNWAILQETFRASKALWKSCQIGEHEQDNLKTQNRHPEGDSVPGDIIVTNRHSSEEKMSLEIL</sequence>
<reference evidence="1" key="1">
    <citation type="submission" date="2021-06" db="EMBL/GenBank/DDBJ databases">
        <authorList>
            <person name="Kallberg Y."/>
            <person name="Tangrot J."/>
            <person name="Rosling A."/>
        </authorList>
    </citation>
    <scope>NUCLEOTIDE SEQUENCE</scope>
    <source>
        <strain evidence="1">CL356</strain>
    </source>
</reference>
<dbReference type="EMBL" id="CAJVPT010010894">
    <property type="protein sequence ID" value="CAG8574379.1"/>
    <property type="molecule type" value="Genomic_DNA"/>
</dbReference>
<protein>
    <submittedName>
        <fullName evidence="1">3335_t:CDS:1</fullName>
    </submittedName>
</protein>
<name>A0ACA9M8L1_9GLOM</name>
<dbReference type="Proteomes" id="UP000789525">
    <property type="component" value="Unassembled WGS sequence"/>
</dbReference>
<evidence type="ECO:0000313" key="2">
    <source>
        <dbReference type="Proteomes" id="UP000789525"/>
    </source>
</evidence>
<proteinExistence type="predicted"/>
<keyword evidence="2" id="KW-1185">Reference proteome</keyword>